<organism evidence="2 3">
    <name type="scientific">Frankia casuarinae (strain DSM 45818 / CECT 9043 / HFP020203 / CcI3)</name>
    <dbReference type="NCBI Taxonomy" id="106370"/>
    <lineage>
        <taxon>Bacteria</taxon>
        <taxon>Bacillati</taxon>
        <taxon>Actinomycetota</taxon>
        <taxon>Actinomycetes</taxon>
        <taxon>Frankiales</taxon>
        <taxon>Frankiaceae</taxon>
        <taxon>Frankia</taxon>
    </lineage>
</organism>
<dbReference type="AlphaFoldDB" id="Q2JEJ9"/>
<feature type="domain" description="IrrE N-terminal-like" evidence="1">
    <location>
        <begin position="89"/>
        <end position="187"/>
    </location>
</feature>
<dbReference type="RefSeq" id="WP_011435361.1">
    <property type="nucleotide sequence ID" value="NC_007777.1"/>
</dbReference>
<sequence length="221" mass="25004">MNKDILTRVREIIPVRAITQGEALILAERQAALLLQLLAIRAVPVDVFKISELPNVEVQVKPRYEMSAIAELPETSEVGGVTHMRRDGRTVFTINREDPVGRRRFSLAHEVKHLIDDPAVEIMYAKFGYGKPENRARQIERVCDHFAACFLMPRTVLKRAWVNGLQDLEALAEQFKVSMSAMQIRLKYLGLTDEEERPASEYFRLDGPSLIFGADCPDVAA</sequence>
<reference evidence="2 3" key="1">
    <citation type="journal article" date="2007" name="Genome Res.">
        <title>Genome characteristics of facultatively symbiotic Frankia sp. strains reflect host range and host plant biogeography.</title>
        <authorList>
            <person name="Normand P."/>
            <person name="Lapierre P."/>
            <person name="Tisa L.S."/>
            <person name="Gogarten J.P."/>
            <person name="Alloisio N."/>
            <person name="Bagnarol E."/>
            <person name="Bassi C.A."/>
            <person name="Berry A.M."/>
            <person name="Bickhart D.M."/>
            <person name="Choisne N."/>
            <person name="Couloux A."/>
            <person name="Cournoyer B."/>
            <person name="Cruveiller S."/>
            <person name="Daubin V."/>
            <person name="Demange N."/>
            <person name="Francino M.P."/>
            <person name="Goltsman E."/>
            <person name="Huang Y."/>
            <person name="Kopp O.R."/>
            <person name="Labarre L."/>
            <person name="Lapidus A."/>
            <person name="Lavire C."/>
            <person name="Marechal J."/>
            <person name="Martinez M."/>
            <person name="Mastronunzio J.E."/>
            <person name="Mullin B.C."/>
            <person name="Niemann J."/>
            <person name="Pujic P."/>
            <person name="Rawnsley T."/>
            <person name="Rouy Z."/>
            <person name="Schenowitz C."/>
            <person name="Sellstedt A."/>
            <person name="Tavares F."/>
            <person name="Tomkins J.P."/>
            <person name="Vallenet D."/>
            <person name="Valverde C."/>
            <person name="Wall L.G."/>
            <person name="Wang Y."/>
            <person name="Medigue C."/>
            <person name="Benson D.R."/>
        </authorList>
    </citation>
    <scope>NUCLEOTIDE SEQUENCE [LARGE SCALE GENOMIC DNA]</scope>
    <source>
        <strain evidence="3">DSM 45818 / CECT 9043 / CcI3</strain>
    </source>
</reference>
<dbReference type="PANTHER" id="PTHR43236">
    <property type="entry name" value="ANTITOXIN HIGA1"/>
    <property type="match status" value="1"/>
</dbReference>
<protein>
    <recommendedName>
        <fullName evidence="1">IrrE N-terminal-like domain-containing protein</fullName>
    </recommendedName>
</protein>
<name>Q2JEJ9_FRACC</name>
<keyword evidence="3" id="KW-1185">Reference proteome</keyword>
<accession>Q2JEJ9</accession>
<dbReference type="HOGENOM" id="CLU_084682_2_0_11"/>
<dbReference type="STRING" id="106370.Francci3_0909"/>
<proteinExistence type="predicted"/>
<evidence type="ECO:0000313" key="2">
    <source>
        <dbReference type="EMBL" id="ABD10293.1"/>
    </source>
</evidence>
<dbReference type="InterPro" id="IPR052345">
    <property type="entry name" value="Rad_response_metalloprotease"/>
</dbReference>
<dbReference type="PANTHER" id="PTHR43236:SF1">
    <property type="entry name" value="BLL7220 PROTEIN"/>
    <property type="match status" value="1"/>
</dbReference>
<gene>
    <name evidence="2" type="ordered locus">Francci3_0909</name>
</gene>
<dbReference type="Proteomes" id="UP000001937">
    <property type="component" value="Chromosome"/>
</dbReference>
<dbReference type="InterPro" id="IPR010359">
    <property type="entry name" value="IrrE_HExxH"/>
</dbReference>
<dbReference type="eggNOG" id="COG2856">
    <property type="taxonomic scope" value="Bacteria"/>
</dbReference>
<dbReference type="OrthoDB" id="572608at2"/>
<evidence type="ECO:0000313" key="3">
    <source>
        <dbReference type="Proteomes" id="UP000001937"/>
    </source>
</evidence>
<dbReference type="KEGG" id="fra:Francci3_0909"/>
<dbReference type="PhylomeDB" id="Q2JEJ9"/>
<evidence type="ECO:0000259" key="1">
    <source>
        <dbReference type="Pfam" id="PF06114"/>
    </source>
</evidence>
<dbReference type="Gene3D" id="1.10.10.2910">
    <property type="match status" value="1"/>
</dbReference>
<dbReference type="Pfam" id="PF06114">
    <property type="entry name" value="Peptidase_M78"/>
    <property type="match status" value="1"/>
</dbReference>
<dbReference type="EMBL" id="CP000249">
    <property type="protein sequence ID" value="ABD10293.1"/>
    <property type="molecule type" value="Genomic_DNA"/>
</dbReference>